<evidence type="ECO:0000256" key="13">
    <source>
        <dbReference type="RuleBase" id="RU000515"/>
    </source>
</evidence>
<keyword evidence="11" id="KW-0479">Metal-binding</keyword>
<evidence type="ECO:0000256" key="6">
    <source>
        <dbReference type="ARBA" id="ARBA00023239"/>
    </source>
</evidence>
<dbReference type="InterPro" id="IPR001731">
    <property type="entry name" value="ALAD"/>
</dbReference>
<reference evidence="15 16" key="1">
    <citation type="journal article" date="2020" name="Biotechnol. Biofuels">
        <title>New insights from the biogas microbiome by comprehensive genome-resolved metagenomics of nearly 1600 species originating from multiple anaerobic digesters.</title>
        <authorList>
            <person name="Campanaro S."/>
            <person name="Treu L."/>
            <person name="Rodriguez-R L.M."/>
            <person name="Kovalovszki A."/>
            <person name="Ziels R.M."/>
            <person name="Maus I."/>
            <person name="Zhu X."/>
            <person name="Kougias P.G."/>
            <person name="Basile A."/>
            <person name="Luo G."/>
            <person name="Schluter A."/>
            <person name="Konstantinidis K.T."/>
            <person name="Angelidaki I."/>
        </authorList>
    </citation>
    <scope>NUCLEOTIDE SEQUENCE [LARGE SCALE GENOMIC DNA]</scope>
    <source>
        <strain evidence="15">AS27yjCOA_65</strain>
    </source>
</reference>
<accession>A0A7X9FT85</accession>
<keyword evidence="6 13" id="KW-0456">Lyase</keyword>
<evidence type="ECO:0000256" key="11">
    <source>
        <dbReference type="PIRSR" id="PIRSR001415-3"/>
    </source>
</evidence>
<comment type="pathway">
    <text evidence="1">Porphyrin-containing compound metabolism; protoporphyrin-IX biosynthesis; coproporphyrinogen-III from 5-aminolevulinate: step 1/4.</text>
</comment>
<dbReference type="UniPathway" id="UPA00251">
    <property type="reaction ID" value="UER00318"/>
</dbReference>
<feature type="binding site" evidence="10">
    <location>
        <position position="274"/>
    </location>
    <ligand>
        <name>5-aminolevulinate</name>
        <dbReference type="ChEBI" id="CHEBI:356416"/>
        <label>2</label>
    </ligand>
</feature>
<feature type="binding site" evidence="10">
    <location>
        <position position="217"/>
    </location>
    <ligand>
        <name>5-aminolevulinate</name>
        <dbReference type="ChEBI" id="CHEBI:356416"/>
        <label>1</label>
    </ligand>
</feature>
<evidence type="ECO:0000313" key="16">
    <source>
        <dbReference type="Proteomes" id="UP000524246"/>
    </source>
</evidence>
<evidence type="ECO:0000256" key="9">
    <source>
        <dbReference type="PIRSR" id="PIRSR001415-1"/>
    </source>
</evidence>
<comment type="catalytic activity">
    <reaction evidence="8 13">
        <text>2 5-aminolevulinate = porphobilinogen + 2 H2O + H(+)</text>
        <dbReference type="Rhea" id="RHEA:24064"/>
        <dbReference type="ChEBI" id="CHEBI:15377"/>
        <dbReference type="ChEBI" id="CHEBI:15378"/>
        <dbReference type="ChEBI" id="CHEBI:58126"/>
        <dbReference type="ChEBI" id="CHEBI:356416"/>
        <dbReference type="EC" id="4.2.1.24"/>
    </reaction>
</comment>
<proteinExistence type="inferred from homology"/>
<dbReference type="AlphaFoldDB" id="A0A7X9FT85"/>
<evidence type="ECO:0000256" key="12">
    <source>
        <dbReference type="PIRSR" id="PIRSR001415-5"/>
    </source>
</evidence>
<dbReference type="EMBL" id="JAAZON010000548">
    <property type="protein sequence ID" value="NMC63890.1"/>
    <property type="molecule type" value="Genomic_DNA"/>
</dbReference>
<gene>
    <name evidence="15" type="primary">hemB</name>
    <name evidence="15" type="ORF">GYA55_12070</name>
</gene>
<evidence type="ECO:0000256" key="8">
    <source>
        <dbReference type="ARBA" id="ARBA00047651"/>
    </source>
</evidence>
<dbReference type="PRINTS" id="PR00144">
    <property type="entry name" value="DALDHYDRTASE"/>
</dbReference>
<comment type="subunit">
    <text evidence="13">Homooctamer.</text>
</comment>
<dbReference type="GO" id="GO:0006782">
    <property type="term" value="P:protoporphyrinogen IX biosynthetic process"/>
    <property type="evidence" value="ECO:0007669"/>
    <property type="project" value="UniProtKB-UniPathway"/>
</dbReference>
<feature type="binding site" evidence="12">
    <location>
        <position position="233"/>
    </location>
    <ligand>
        <name>Mg(2+)</name>
        <dbReference type="ChEBI" id="CHEBI:18420"/>
    </ligand>
</feature>
<evidence type="ECO:0000256" key="4">
    <source>
        <dbReference type="ARBA" id="ARBA00020771"/>
    </source>
</evidence>
<feature type="binding site" evidence="10">
    <location>
        <position position="313"/>
    </location>
    <ligand>
        <name>5-aminolevulinate</name>
        <dbReference type="ChEBI" id="CHEBI:356416"/>
        <label>2</label>
    </ligand>
</feature>
<dbReference type="SMART" id="SM01004">
    <property type="entry name" value="ALAD"/>
    <property type="match status" value="1"/>
</dbReference>
<sequence>MGFPSTRLRRLRSTPELRNLIRETKINPEDFVMPLFLVPGSDVKKPVTSLDGQFHFSVDRICDYAKRIYDSGITAVLLFAIPEYKDDTGSSAWNEKGIIQEAIRRIKKAVPRLIVITDLCFCEYTSHGHCGILKDGKLDNDATLEIIIKQTLSHAQAGADMIAPSGMLDGCVGAMRRALDEEGFNMLPIMAYSAKFASGFYGPFRDAVQSAPSEGDRRGYQMDPGNAREALREVALDIEEGADIVMVKPALPYLDVIARVKDEFQMPTAAYNVSGEYAMIKAAAAHNLIDYERVRDEALLSIKRAGADVIISYFALEVAEQLR</sequence>
<feature type="active site" description="Schiff-base intermediate with substrate" evidence="9">
    <location>
        <position position="195"/>
    </location>
</feature>
<evidence type="ECO:0000256" key="2">
    <source>
        <dbReference type="ARBA" id="ARBA00008055"/>
    </source>
</evidence>
<dbReference type="GO" id="GO:0004655">
    <property type="term" value="F:porphobilinogen synthase activity"/>
    <property type="evidence" value="ECO:0007669"/>
    <property type="project" value="UniProtKB-EC"/>
</dbReference>
<dbReference type="InterPro" id="IPR030656">
    <property type="entry name" value="ALAD_AS"/>
</dbReference>
<dbReference type="Proteomes" id="UP000524246">
    <property type="component" value="Unassembled WGS sequence"/>
</dbReference>
<dbReference type="GO" id="GO:0008270">
    <property type="term" value="F:zinc ion binding"/>
    <property type="evidence" value="ECO:0007669"/>
    <property type="project" value="TreeGrafter"/>
</dbReference>
<keyword evidence="12" id="KW-0460">Magnesium</keyword>
<protein>
    <recommendedName>
        <fullName evidence="4 13">Delta-aminolevulinic acid dehydratase</fullName>
        <ecNumber evidence="3 13">4.2.1.24</ecNumber>
    </recommendedName>
</protein>
<evidence type="ECO:0000256" key="3">
    <source>
        <dbReference type="ARBA" id="ARBA00012053"/>
    </source>
</evidence>
<dbReference type="PIRSF" id="PIRSF001415">
    <property type="entry name" value="Porphbilin_synth"/>
    <property type="match status" value="1"/>
</dbReference>
<dbReference type="InterPro" id="IPR013785">
    <property type="entry name" value="Aldolase_TIM"/>
</dbReference>
<dbReference type="GO" id="GO:0005829">
    <property type="term" value="C:cytosol"/>
    <property type="evidence" value="ECO:0007669"/>
    <property type="project" value="TreeGrafter"/>
</dbReference>
<feature type="binding site" evidence="11">
    <location>
        <position position="120"/>
    </location>
    <ligand>
        <name>Zn(2+)</name>
        <dbReference type="ChEBI" id="CHEBI:29105"/>
        <note>catalytic</note>
    </ligand>
</feature>
<keyword evidence="5" id="KW-0350">Heme biosynthesis</keyword>
<dbReference type="Pfam" id="PF00490">
    <property type="entry name" value="ALAD"/>
    <property type="match status" value="1"/>
</dbReference>
<feature type="binding site" evidence="10">
    <location>
        <position position="205"/>
    </location>
    <ligand>
        <name>5-aminolevulinate</name>
        <dbReference type="ChEBI" id="CHEBI:356416"/>
        <label>1</label>
    </ligand>
</feature>
<keyword evidence="11" id="KW-0862">Zinc</keyword>
<comment type="similarity">
    <text evidence="2 14">Belongs to the ALAD family.</text>
</comment>
<organism evidence="15 16">
    <name type="scientific">SAR324 cluster bacterium</name>
    <dbReference type="NCBI Taxonomy" id="2024889"/>
    <lineage>
        <taxon>Bacteria</taxon>
        <taxon>Deltaproteobacteria</taxon>
        <taxon>SAR324 cluster</taxon>
    </lineage>
</organism>
<dbReference type="PANTHER" id="PTHR11458:SF0">
    <property type="entry name" value="DELTA-AMINOLEVULINIC ACID DEHYDRATASE"/>
    <property type="match status" value="1"/>
</dbReference>
<dbReference type="FunFam" id="3.20.20.70:FF:000019">
    <property type="entry name" value="Delta-aminolevulinic acid dehydratase"/>
    <property type="match status" value="1"/>
</dbReference>
<comment type="caution">
    <text evidence="15">The sequence shown here is derived from an EMBL/GenBank/DDBJ whole genome shotgun (WGS) entry which is preliminary data.</text>
</comment>
<dbReference type="PANTHER" id="PTHR11458">
    <property type="entry name" value="DELTA-AMINOLEVULINIC ACID DEHYDRATASE"/>
    <property type="match status" value="1"/>
</dbReference>
<feature type="active site" description="Schiff-base intermediate with substrate" evidence="9">
    <location>
        <position position="248"/>
    </location>
</feature>
<evidence type="ECO:0000313" key="15">
    <source>
        <dbReference type="EMBL" id="NMC63890.1"/>
    </source>
</evidence>
<evidence type="ECO:0000256" key="1">
    <source>
        <dbReference type="ARBA" id="ARBA00004694"/>
    </source>
</evidence>
<name>A0A7X9FT85_9DELT</name>
<dbReference type="SUPFAM" id="SSF51569">
    <property type="entry name" value="Aldolase"/>
    <property type="match status" value="1"/>
</dbReference>
<dbReference type="EC" id="4.2.1.24" evidence="3 13"/>
<dbReference type="Gene3D" id="3.20.20.70">
    <property type="entry name" value="Aldolase class I"/>
    <property type="match status" value="1"/>
</dbReference>
<feature type="binding site" evidence="11">
    <location>
        <position position="130"/>
    </location>
    <ligand>
        <name>Zn(2+)</name>
        <dbReference type="ChEBI" id="CHEBI:29105"/>
        <note>catalytic</note>
    </ligand>
</feature>
<dbReference type="PROSITE" id="PS00169">
    <property type="entry name" value="D_ALA_DEHYDRATASE"/>
    <property type="match status" value="1"/>
</dbReference>
<evidence type="ECO:0000256" key="14">
    <source>
        <dbReference type="RuleBase" id="RU004161"/>
    </source>
</evidence>
<dbReference type="NCBIfam" id="NF006762">
    <property type="entry name" value="PRK09283.1"/>
    <property type="match status" value="1"/>
</dbReference>
<evidence type="ECO:0000256" key="5">
    <source>
        <dbReference type="ARBA" id="ARBA00023133"/>
    </source>
</evidence>
<evidence type="ECO:0000256" key="10">
    <source>
        <dbReference type="PIRSR" id="PIRSR001415-2"/>
    </source>
</evidence>
<keyword evidence="7 13" id="KW-0627">Porphyrin biosynthesis</keyword>
<dbReference type="CDD" id="cd00384">
    <property type="entry name" value="ALAD_PBGS"/>
    <property type="match status" value="1"/>
</dbReference>
<evidence type="ECO:0000256" key="7">
    <source>
        <dbReference type="ARBA" id="ARBA00023244"/>
    </source>
</evidence>
<feature type="binding site" evidence="11">
    <location>
        <position position="122"/>
    </location>
    <ligand>
        <name>Zn(2+)</name>
        <dbReference type="ChEBI" id="CHEBI:29105"/>
        <note>catalytic</note>
    </ligand>
</feature>